<dbReference type="RefSeq" id="WP_311600301.1">
    <property type="nucleotide sequence ID" value="NZ_JAVREM010000024.1"/>
</dbReference>
<dbReference type="Proteomes" id="UP001183420">
    <property type="component" value="Unassembled WGS sequence"/>
</dbReference>
<evidence type="ECO:0000256" key="1">
    <source>
        <dbReference type="SAM" id="MobiDB-lite"/>
    </source>
</evidence>
<reference evidence="3" key="1">
    <citation type="submission" date="2023-07" db="EMBL/GenBank/DDBJ databases">
        <title>30 novel species of actinomycetes from the DSMZ collection.</title>
        <authorList>
            <person name="Nouioui I."/>
        </authorList>
    </citation>
    <scope>NUCLEOTIDE SEQUENCE [LARGE SCALE GENOMIC DNA]</scope>
    <source>
        <strain evidence="3">DSM 44918</strain>
    </source>
</reference>
<accession>A0ABU2LS63</accession>
<keyword evidence="3" id="KW-1185">Reference proteome</keyword>
<protein>
    <submittedName>
        <fullName evidence="2">Type II toxin-antitoxin system RelE/ParE family toxin</fullName>
    </submittedName>
</protein>
<sequence length="77" mass="8791">MDRIKGAENHHLKELRPGSSGGSEIRILFAFDPVRRAVLLVAGDKAGNRRGWYEANIPTAEERYRKHIADLEGREYE</sequence>
<gene>
    <name evidence="2" type="ORF">RNC47_18980</name>
</gene>
<evidence type="ECO:0000313" key="3">
    <source>
        <dbReference type="Proteomes" id="UP001183420"/>
    </source>
</evidence>
<name>A0ABU2LS63_9ACTN</name>
<dbReference type="InterPro" id="IPR009241">
    <property type="entry name" value="HigB-like"/>
</dbReference>
<dbReference type="EMBL" id="JAVREM010000024">
    <property type="protein sequence ID" value="MDT0320425.1"/>
    <property type="molecule type" value="Genomic_DNA"/>
</dbReference>
<proteinExistence type="predicted"/>
<organism evidence="2 3">
    <name type="scientific">Streptomyces millisiae</name>
    <dbReference type="NCBI Taxonomy" id="3075542"/>
    <lineage>
        <taxon>Bacteria</taxon>
        <taxon>Bacillati</taxon>
        <taxon>Actinomycetota</taxon>
        <taxon>Actinomycetes</taxon>
        <taxon>Kitasatosporales</taxon>
        <taxon>Streptomycetaceae</taxon>
        <taxon>Streptomyces</taxon>
    </lineage>
</organism>
<feature type="region of interest" description="Disordered" evidence="1">
    <location>
        <begin position="1"/>
        <end position="22"/>
    </location>
</feature>
<evidence type="ECO:0000313" key="2">
    <source>
        <dbReference type="EMBL" id="MDT0320425.1"/>
    </source>
</evidence>
<feature type="compositionally biased region" description="Basic and acidic residues" evidence="1">
    <location>
        <begin position="1"/>
        <end position="16"/>
    </location>
</feature>
<comment type="caution">
    <text evidence="2">The sequence shown here is derived from an EMBL/GenBank/DDBJ whole genome shotgun (WGS) entry which is preliminary data.</text>
</comment>
<dbReference type="Pfam" id="PF05973">
    <property type="entry name" value="Gp49"/>
    <property type="match status" value="1"/>
</dbReference>